<dbReference type="InterPro" id="IPR000866">
    <property type="entry name" value="AhpC/TSA"/>
</dbReference>
<dbReference type="EMBL" id="BAAANY010000005">
    <property type="protein sequence ID" value="GAA1667260.1"/>
    <property type="molecule type" value="Genomic_DNA"/>
</dbReference>
<evidence type="ECO:0000256" key="1">
    <source>
        <dbReference type="ARBA" id="ARBA00022559"/>
    </source>
</evidence>
<dbReference type="RefSeq" id="WP_344308514.1">
    <property type="nucleotide sequence ID" value="NZ_BAAANY010000005.1"/>
</dbReference>
<sequence>MAVEVGQHAPEFTLKNQNNQQVVLSSFFGDDGKNVLLVFFPLAFSGICTNELCQVRDDLSTYQNDAVQVIGVSVDQTYAMKTWADKEGYDFPLLSDFWPHGAVAQKYGVFNEVAGIANRGTFLIDKAGVVQFAEVNEPGQARDQSAWKAALAKLS</sequence>
<keyword evidence="4" id="KW-0676">Redox-active center</keyword>
<feature type="domain" description="Thioredoxin" evidence="5">
    <location>
        <begin position="3"/>
        <end position="155"/>
    </location>
</feature>
<organism evidence="6 7">
    <name type="scientific">Fodinicola feengrottensis</name>
    <dbReference type="NCBI Taxonomy" id="435914"/>
    <lineage>
        <taxon>Bacteria</taxon>
        <taxon>Bacillati</taxon>
        <taxon>Actinomycetota</taxon>
        <taxon>Actinomycetes</taxon>
        <taxon>Mycobacteriales</taxon>
        <taxon>Fodinicola</taxon>
    </lineage>
</organism>
<dbReference type="InterPro" id="IPR013766">
    <property type="entry name" value="Thioredoxin_domain"/>
</dbReference>
<evidence type="ECO:0000313" key="6">
    <source>
        <dbReference type="EMBL" id="GAA1667260.1"/>
    </source>
</evidence>
<comment type="caution">
    <text evidence="6">The sequence shown here is derived from an EMBL/GenBank/DDBJ whole genome shotgun (WGS) entry which is preliminary data.</text>
</comment>
<evidence type="ECO:0000313" key="7">
    <source>
        <dbReference type="Proteomes" id="UP001500618"/>
    </source>
</evidence>
<keyword evidence="3" id="KW-0560">Oxidoreductase</keyword>
<dbReference type="PIRSF" id="PIRSF000239">
    <property type="entry name" value="AHPC"/>
    <property type="match status" value="1"/>
</dbReference>
<proteinExistence type="predicted"/>
<dbReference type="Gene3D" id="3.40.30.10">
    <property type="entry name" value="Glutaredoxin"/>
    <property type="match status" value="1"/>
</dbReference>
<evidence type="ECO:0000256" key="4">
    <source>
        <dbReference type="ARBA" id="ARBA00023284"/>
    </source>
</evidence>
<keyword evidence="7" id="KW-1185">Reference proteome</keyword>
<dbReference type="SUPFAM" id="SSF52833">
    <property type="entry name" value="Thioredoxin-like"/>
    <property type="match status" value="1"/>
</dbReference>
<evidence type="ECO:0000256" key="3">
    <source>
        <dbReference type="ARBA" id="ARBA00023002"/>
    </source>
</evidence>
<dbReference type="CDD" id="cd03018">
    <property type="entry name" value="PRX_AhpE_like"/>
    <property type="match status" value="1"/>
</dbReference>
<evidence type="ECO:0000256" key="2">
    <source>
        <dbReference type="ARBA" id="ARBA00022862"/>
    </source>
</evidence>
<reference evidence="6 7" key="1">
    <citation type="journal article" date="2019" name="Int. J. Syst. Evol. Microbiol.">
        <title>The Global Catalogue of Microorganisms (GCM) 10K type strain sequencing project: providing services to taxonomists for standard genome sequencing and annotation.</title>
        <authorList>
            <consortium name="The Broad Institute Genomics Platform"/>
            <consortium name="The Broad Institute Genome Sequencing Center for Infectious Disease"/>
            <person name="Wu L."/>
            <person name="Ma J."/>
        </authorList>
    </citation>
    <scope>NUCLEOTIDE SEQUENCE [LARGE SCALE GENOMIC DNA]</scope>
    <source>
        <strain evidence="6 7">JCM 14718</strain>
    </source>
</reference>
<keyword evidence="1" id="KW-0575">Peroxidase</keyword>
<gene>
    <name evidence="6" type="ORF">GCM10009765_15920</name>
</gene>
<evidence type="ECO:0000259" key="5">
    <source>
        <dbReference type="PROSITE" id="PS51352"/>
    </source>
</evidence>
<dbReference type="PANTHER" id="PTHR43110:SF1">
    <property type="entry name" value="THIOL PEROXIDASE"/>
    <property type="match status" value="1"/>
</dbReference>
<dbReference type="InterPro" id="IPR050455">
    <property type="entry name" value="Tpx_Peroxidase_subfamily"/>
</dbReference>
<dbReference type="InterPro" id="IPR024706">
    <property type="entry name" value="Peroxiredoxin_AhpC-typ"/>
</dbReference>
<dbReference type="Pfam" id="PF00578">
    <property type="entry name" value="AhpC-TSA"/>
    <property type="match status" value="1"/>
</dbReference>
<dbReference type="Proteomes" id="UP001500618">
    <property type="component" value="Unassembled WGS sequence"/>
</dbReference>
<protein>
    <submittedName>
        <fullName evidence="6">Peroxiredoxin</fullName>
    </submittedName>
</protein>
<dbReference type="PROSITE" id="PS51352">
    <property type="entry name" value="THIOREDOXIN_2"/>
    <property type="match status" value="1"/>
</dbReference>
<dbReference type="InterPro" id="IPR036249">
    <property type="entry name" value="Thioredoxin-like_sf"/>
</dbReference>
<name>A0ABN2G9G2_9ACTN</name>
<accession>A0ABN2G9G2</accession>
<dbReference type="PANTHER" id="PTHR43110">
    <property type="entry name" value="THIOL PEROXIDASE"/>
    <property type="match status" value="1"/>
</dbReference>
<keyword evidence="2" id="KW-0049">Antioxidant</keyword>